<evidence type="ECO:0000313" key="2">
    <source>
        <dbReference type="Proteomes" id="UP001630127"/>
    </source>
</evidence>
<evidence type="ECO:0000313" key="1">
    <source>
        <dbReference type="EMBL" id="KAL3502529.1"/>
    </source>
</evidence>
<comment type="caution">
    <text evidence="1">The sequence shown here is derived from an EMBL/GenBank/DDBJ whole genome shotgun (WGS) entry which is preliminary data.</text>
</comment>
<sequence length="94" mass="10545">MHLNSNNGKAILEDKVAKTATNEEFPTNLFVDTESLEVLEGQDENAKDKLDQVTNTFTEELLSYFSEMDCPDTTNNEPLSLQEWKAISKKASTS</sequence>
<keyword evidence="2" id="KW-1185">Reference proteome</keyword>
<name>A0ABD2Y4T7_9GENT</name>
<accession>A0ABD2Y4T7</accession>
<protein>
    <submittedName>
        <fullName evidence="1">Uncharacterized protein</fullName>
    </submittedName>
</protein>
<gene>
    <name evidence="1" type="ORF">ACH5RR_036978</name>
</gene>
<organism evidence="1 2">
    <name type="scientific">Cinchona calisaya</name>
    <dbReference type="NCBI Taxonomy" id="153742"/>
    <lineage>
        <taxon>Eukaryota</taxon>
        <taxon>Viridiplantae</taxon>
        <taxon>Streptophyta</taxon>
        <taxon>Embryophyta</taxon>
        <taxon>Tracheophyta</taxon>
        <taxon>Spermatophyta</taxon>
        <taxon>Magnoliopsida</taxon>
        <taxon>eudicotyledons</taxon>
        <taxon>Gunneridae</taxon>
        <taxon>Pentapetalae</taxon>
        <taxon>asterids</taxon>
        <taxon>lamiids</taxon>
        <taxon>Gentianales</taxon>
        <taxon>Rubiaceae</taxon>
        <taxon>Cinchonoideae</taxon>
        <taxon>Cinchoneae</taxon>
        <taxon>Cinchona</taxon>
    </lineage>
</organism>
<dbReference type="AlphaFoldDB" id="A0ABD2Y4T7"/>
<reference evidence="1 2" key="1">
    <citation type="submission" date="2024-11" db="EMBL/GenBank/DDBJ databases">
        <title>A near-complete genome assembly of Cinchona calisaya.</title>
        <authorList>
            <person name="Lian D.C."/>
            <person name="Zhao X.W."/>
            <person name="Wei L."/>
        </authorList>
    </citation>
    <scope>NUCLEOTIDE SEQUENCE [LARGE SCALE GENOMIC DNA]</scope>
    <source>
        <tissue evidence="1">Nenye</tissue>
    </source>
</reference>
<dbReference type="Proteomes" id="UP001630127">
    <property type="component" value="Unassembled WGS sequence"/>
</dbReference>
<proteinExistence type="predicted"/>
<dbReference type="EMBL" id="JBJUIK010000015">
    <property type="protein sequence ID" value="KAL3502529.1"/>
    <property type="molecule type" value="Genomic_DNA"/>
</dbReference>